<name>A0ACC2DD77_DIPCM</name>
<dbReference type="Proteomes" id="UP001162992">
    <property type="component" value="Chromosome 6"/>
</dbReference>
<keyword evidence="2" id="KW-1185">Reference proteome</keyword>
<gene>
    <name evidence="1" type="ORF">O6H91_06G047200</name>
</gene>
<organism evidence="1 2">
    <name type="scientific">Diphasiastrum complanatum</name>
    <name type="common">Issler's clubmoss</name>
    <name type="synonym">Lycopodium complanatum</name>
    <dbReference type="NCBI Taxonomy" id="34168"/>
    <lineage>
        <taxon>Eukaryota</taxon>
        <taxon>Viridiplantae</taxon>
        <taxon>Streptophyta</taxon>
        <taxon>Embryophyta</taxon>
        <taxon>Tracheophyta</taxon>
        <taxon>Lycopodiopsida</taxon>
        <taxon>Lycopodiales</taxon>
        <taxon>Lycopodiaceae</taxon>
        <taxon>Lycopodioideae</taxon>
        <taxon>Diphasiastrum</taxon>
    </lineage>
</organism>
<accession>A0ACC2DD77</accession>
<evidence type="ECO:0000313" key="1">
    <source>
        <dbReference type="EMBL" id="KAJ7552237.1"/>
    </source>
</evidence>
<reference evidence="2" key="1">
    <citation type="journal article" date="2024" name="Proc. Natl. Acad. Sci. U.S.A.">
        <title>Extraordinary preservation of gene collinearity over three hundred million years revealed in homosporous lycophytes.</title>
        <authorList>
            <person name="Li C."/>
            <person name="Wickell D."/>
            <person name="Kuo L.Y."/>
            <person name="Chen X."/>
            <person name="Nie B."/>
            <person name="Liao X."/>
            <person name="Peng D."/>
            <person name="Ji J."/>
            <person name="Jenkins J."/>
            <person name="Williams M."/>
            <person name="Shu S."/>
            <person name="Plott C."/>
            <person name="Barry K."/>
            <person name="Rajasekar S."/>
            <person name="Grimwood J."/>
            <person name="Han X."/>
            <person name="Sun S."/>
            <person name="Hou Z."/>
            <person name="He W."/>
            <person name="Dai G."/>
            <person name="Sun C."/>
            <person name="Schmutz J."/>
            <person name="Leebens-Mack J.H."/>
            <person name="Li F.W."/>
            <person name="Wang L."/>
        </authorList>
    </citation>
    <scope>NUCLEOTIDE SEQUENCE [LARGE SCALE GENOMIC DNA]</scope>
    <source>
        <strain evidence="2">cv. PW_Plant_1</strain>
    </source>
</reference>
<comment type="caution">
    <text evidence="1">The sequence shown here is derived from an EMBL/GenBank/DDBJ whole genome shotgun (WGS) entry which is preliminary data.</text>
</comment>
<sequence>MAVVAHNVVHSLVGAARDAMAICHLGAEIHRLPGMPCAPVQLCASFGRMFDGGKWVISTKKCRMGARHLVRGVETFCVSKGVGLSHEAEVTSSTKQVTVEPTKKKAAVRRRKSKTLDAPSRASEEMGAAASMKASEAGTDSLREAESEGGSLTQADDFEIEKGYRMSDVCNRLMEVLMYDKPKPEEWRTLLVFSDEWKKIRPHFFKLCKVREQSEEDPQKRTSLQKFVRRLKEVDDDMERHNALLAELEKDSSLLDVVVVERRKDFTAGFFDHLRLLCEAHHNNLMRREELAELVAKCLAFVTQYDDAVKNESALAAAQLKFDKILSAPSLDAACEKIDQLATEKELDSVVMLVITKAWISAKNSTTKKELFWCVQIKSIMYHLYMAARGNIEKLVPKEVHLLRYLLSIEDPHKRFAEVTKAFSPGDELERKDPDATYTKPDKLLKWIKVVLDAYYANRAGTLIKEAQKLADPQVIGRLEILKKVVEDEFL</sequence>
<dbReference type="EMBL" id="CM055097">
    <property type="protein sequence ID" value="KAJ7552237.1"/>
    <property type="molecule type" value="Genomic_DNA"/>
</dbReference>
<protein>
    <submittedName>
        <fullName evidence="1">Uncharacterized protein</fullName>
    </submittedName>
</protein>
<evidence type="ECO:0000313" key="2">
    <source>
        <dbReference type="Proteomes" id="UP001162992"/>
    </source>
</evidence>
<proteinExistence type="predicted"/>